<feature type="region of interest" description="Disordered" evidence="1">
    <location>
        <begin position="1"/>
        <end position="36"/>
    </location>
</feature>
<proteinExistence type="predicted"/>
<accession>A0ABN9LBF0</accession>
<dbReference type="EMBL" id="CAUEEQ010014042">
    <property type="protein sequence ID" value="CAJ0938019.1"/>
    <property type="molecule type" value="Genomic_DNA"/>
</dbReference>
<reference evidence="2" key="1">
    <citation type="submission" date="2023-07" db="EMBL/GenBank/DDBJ databases">
        <authorList>
            <person name="Stuckert A."/>
        </authorList>
    </citation>
    <scope>NUCLEOTIDE SEQUENCE</scope>
</reference>
<evidence type="ECO:0000313" key="2">
    <source>
        <dbReference type="EMBL" id="CAJ0938019.1"/>
    </source>
</evidence>
<dbReference type="Proteomes" id="UP001176940">
    <property type="component" value="Unassembled WGS sequence"/>
</dbReference>
<feature type="compositionally biased region" description="Basic and acidic residues" evidence="1">
    <location>
        <begin position="11"/>
        <end position="34"/>
    </location>
</feature>
<name>A0ABN9LBF0_9NEOB</name>
<organism evidence="2 3">
    <name type="scientific">Ranitomeya imitator</name>
    <name type="common">mimic poison frog</name>
    <dbReference type="NCBI Taxonomy" id="111125"/>
    <lineage>
        <taxon>Eukaryota</taxon>
        <taxon>Metazoa</taxon>
        <taxon>Chordata</taxon>
        <taxon>Craniata</taxon>
        <taxon>Vertebrata</taxon>
        <taxon>Euteleostomi</taxon>
        <taxon>Amphibia</taxon>
        <taxon>Batrachia</taxon>
        <taxon>Anura</taxon>
        <taxon>Neobatrachia</taxon>
        <taxon>Hyloidea</taxon>
        <taxon>Dendrobatidae</taxon>
        <taxon>Dendrobatinae</taxon>
        <taxon>Ranitomeya</taxon>
    </lineage>
</organism>
<evidence type="ECO:0000313" key="3">
    <source>
        <dbReference type="Proteomes" id="UP001176940"/>
    </source>
</evidence>
<protein>
    <submittedName>
        <fullName evidence="2">Uncharacterized protein</fullName>
    </submittedName>
</protein>
<keyword evidence="3" id="KW-1185">Reference proteome</keyword>
<gene>
    <name evidence="2" type="ORF">RIMI_LOCUS7414032</name>
</gene>
<sequence>MQKPVALWTGQDRHSTPEPQREDQKTSSYEDGRPRTVTPIVPRPLLGFRWGVVVCCMSKVRIPCGGYVNTQRYCCITFCYAVIPFIASPALTVSKAEATAVTSPLTGAQSCLTAGDVTDIGMQENRNGEACTTNHHLTTLPQSNHGSLQPLDQMDIVPPSEDSNSQDSGDFTNDNRHMFNQNNQLGLQVGRLKTFPWRRSISTITSTGSGMAMVLLKTQLNVGLVPALDFREGLEEDGKRKAEEFGNVREWNSSAHQNE</sequence>
<comment type="caution">
    <text evidence="2">The sequence shown here is derived from an EMBL/GenBank/DDBJ whole genome shotgun (WGS) entry which is preliminary data.</text>
</comment>
<evidence type="ECO:0000256" key="1">
    <source>
        <dbReference type="SAM" id="MobiDB-lite"/>
    </source>
</evidence>